<keyword evidence="3" id="KW-1185">Reference proteome</keyword>
<dbReference type="Ensembl" id="ENSOMYT00000070494.2">
    <property type="protein sequence ID" value="ENSOMYP00000064736.2"/>
    <property type="gene ID" value="ENSOMYG00000030007.2"/>
</dbReference>
<proteinExistence type="predicted"/>
<dbReference type="GeneTree" id="ENSGT01000000221924"/>
<dbReference type="Proteomes" id="UP000694395">
    <property type="component" value="Chromosome 12"/>
</dbReference>
<reference evidence="2" key="2">
    <citation type="submission" date="2025-08" db="UniProtKB">
        <authorList>
            <consortium name="Ensembl"/>
        </authorList>
    </citation>
    <scope>IDENTIFICATION</scope>
</reference>
<protein>
    <submittedName>
        <fullName evidence="2">Uncharacterized protein</fullName>
    </submittedName>
</protein>
<evidence type="ECO:0000313" key="3">
    <source>
        <dbReference type="Proteomes" id="UP000694395"/>
    </source>
</evidence>
<evidence type="ECO:0000313" key="2">
    <source>
        <dbReference type="Ensembl" id="ENSOMYP00000064736.2"/>
    </source>
</evidence>
<keyword evidence="1" id="KW-0472">Membrane</keyword>
<keyword evidence="1" id="KW-1133">Transmembrane helix</keyword>
<reference evidence="2" key="3">
    <citation type="submission" date="2025-09" db="UniProtKB">
        <authorList>
            <consortium name="Ensembl"/>
        </authorList>
    </citation>
    <scope>IDENTIFICATION</scope>
</reference>
<name>A0A8C7SC98_ONCMY</name>
<feature type="transmembrane region" description="Helical" evidence="1">
    <location>
        <begin position="38"/>
        <end position="57"/>
    </location>
</feature>
<keyword evidence="1" id="KW-0812">Transmembrane</keyword>
<dbReference type="AlphaFoldDB" id="A0A8C7SC98"/>
<accession>A0A8C7SC98</accession>
<evidence type="ECO:0000256" key="1">
    <source>
        <dbReference type="SAM" id="Phobius"/>
    </source>
</evidence>
<reference evidence="2" key="1">
    <citation type="submission" date="2020-07" db="EMBL/GenBank/DDBJ databases">
        <title>A long reads based de novo assembly of the rainbow trout Arlee double haploid line genome.</title>
        <authorList>
            <person name="Gao G."/>
            <person name="Palti Y."/>
        </authorList>
    </citation>
    <scope>NUCLEOTIDE SEQUENCE [LARGE SCALE GENOMIC DNA]</scope>
</reference>
<organism evidence="2 3">
    <name type="scientific">Oncorhynchus mykiss</name>
    <name type="common">Rainbow trout</name>
    <name type="synonym">Salmo gairdneri</name>
    <dbReference type="NCBI Taxonomy" id="8022"/>
    <lineage>
        <taxon>Eukaryota</taxon>
        <taxon>Metazoa</taxon>
        <taxon>Chordata</taxon>
        <taxon>Craniata</taxon>
        <taxon>Vertebrata</taxon>
        <taxon>Euteleostomi</taxon>
        <taxon>Actinopterygii</taxon>
        <taxon>Neopterygii</taxon>
        <taxon>Teleostei</taxon>
        <taxon>Protacanthopterygii</taxon>
        <taxon>Salmoniformes</taxon>
        <taxon>Salmonidae</taxon>
        <taxon>Salmoninae</taxon>
        <taxon>Oncorhynchus</taxon>
    </lineage>
</organism>
<sequence>MPVPVSGKPGCLLAPIPPPGIVPVSGSGKPVVGNTWKFLLGMVAIALTTSMLIVCAVKTHLGMEHTETSAHELDHGQDGLGDEEGVDGYIEDHYIETGNYKDNTTQNNVYILLSTDSICASEWD</sequence>